<dbReference type="InterPro" id="IPR025341">
    <property type="entry name" value="DUF4247"/>
</dbReference>
<dbReference type="PROSITE" id="PS51257">
    <property type="entry name" value="PROKAR_LIPOPROTEIN"/>
    <property type="match status" value="1"/>
</dbReference>
<dbReference type="RefSeq" id="WP_005320441.1">
    <property type="nucleotide sequence ID" value="NZ_CP011340.1"/>
</dbReference>
<dbReference type="PATRIC" id="fig|38300.4.peg.6647"/>
<dbReference type="OMA" id="TTAYPRY"/>
<name>A0A0M3QKF2_STRPR</name>
<evidence type="ECO:0000313" key="2">
    <source>
        <dbReference type="Proteomes" id="UP000060513"/>
    </source>
</evidence>
<accession>A0A0M3QKF2</accession>
<dbReference type="KEGG" id="spri:SPRI_6357"/>
<protein>
    <submittedName>
        <fullName evidence="1">Putative lipoprotein</fullName>
    </submittedName>
</protein>
<evidence type="ECO:0000313" key="1">
    <source>
        <dbReference type="EMBL" id="ALC24663.1"/>
    </source>
</evidence>
<reference evidence="1 2" key="1">
    <citation type="submission" date="2015-08" db="EMBL/GenBank/DDBJ databases">
        <title>Genome sequence of the pristinamycin over-producing bacterium Streptomyces pristinaespiralis HCCB10218.</title>
        <authorList>
            <person name="Tian J."/>
            <person name="Yang J."/>
            <person name="Li L."/>
            <person name="Ruan L."/>
            <person name="Wei W."/>
            <person name="Zheng G."/>
            <person name="Wei Z."/>
            <person name="Yang S."/>
            <person name="Ge M."/>
            <person name="Jiang W."/>
            <person name="Lu Y."/>
        </authorList>
    </citation>
    <scope>NUCLEOTIDE SEQUENCE [LARGE SCALE GENOMIC DNA]</scope>
    <source>
        <strain evidence="1 2">HCCB 10218</strain>
    </source>
</reference>
<dbReference type="Proteomes" id="UP000060513">
    <property type="component" value="Chromosome"/>
</dbReference>
<sequence>MKTARLISVTMLATIALTACSSEPDDGNDVPSTWIRQQYTSSGLGYVDTSDTTSKVAKEIDGHTSARDRIDDSGKVFLRYRDDIVSIVPHQSGSRIEIDDYRTGYRRWKSNIRSVWPDPDSNEFRGGGPGSGK</sequence>
<dbReference type="GeneID" id="97232593"/>
<proteinExistence type="predicted"/>
<organism evidence="1">
    <name type="scientific">Streptomyces pristinaespiralis</name>
    <dbReference type="NCBI Taxonomy" id="38300"/>
    <lineage>
        <taxon>Bacteria</taxon>
        <taxon>Bacillati</taxon>
        <taxon>Actinomycetota</taxon>
        <taxon>Actinomycetes</taxon>
        <taxon>Kitasatosporales</taxon>
        <taxon>Streptomycetaceae</taxon>
        <taxon>Streptomyces</taxon>
    </lineage>
</organism>
<dbReference type="AlphaFoldDB" id="A0A0M3QKF2"/>
<dbReference type="Pfam" id="PF14042">
    <property type="entry name" value="DUF4247"/>
    <property type="match status" value="1"/>
</dbReference>
<dbReference type="OrthoDB" id="4546889at2"/>
<dbReference type="EMBL" id="CP011340">
    <property type="protein sequence ID" value="ALC24663.1"/>
    <property type="molecule type" value="Genomic_DNA"/>
</dbReference>
<gene>
    <name evidence="1" type="ORF">SPRI_6357</name>
</gene>
<dbReference type="STRING" id="38300.SPRI_6357"/>
<keyword evidence="1" id="KW-0449">Lipoprotein</keyword>